<evidence type="ECO:0000313" key="7">
    <source>
        <dbReference type="EMBL" id="JAL53302.1"/>
    </source>
</evidence>
<name>A0A0P5N947_9CRUS</name>
<dbReference type="InterPro" id="IPR002172">
    <property type="entry name" value="LDrepeatLR_classA_rpt"/>
</dbReference>
<dbReference type="CDD" id="cd00112">
    <property type="entry name" value="LDLa"/>
    <property type="match status" value="1"/>
</dbReference>
<dbReference type="Pfam" id="PF01835">
    <property type="entry name" value="MG2"/>
    <property type="match status" value="1"/>
</dbReference>
<dbReference type="InterPro" id="IPR036595">
    <property type="entry name" value="A-macroglobulin_rcpt-bd_sf"/>
</dbReference>
<sequence>MKSSVVVVVIVIHSITTAATQSVIFSESTNAGRYSVNPPDSSQQHRLVAPKFVVTAASILRPNTIYRVHVVVLPGSPDLVFKALITKGNGEHVASDRTNSADAGSSNHLLLKIPPSLSDGDYRLKLEGYDQMHPQEAVIVEESRLVFLSDFLSIVVQSNRKIFCNDMTVRFRVILTQMNLKPYTDPITVSIVDPQGFVMRRWPSRNPTNGVASLTYKLSPNPSVGTWTIRVEAMSQIYQHKIQVEHYYIPFFEVIPIGPAFVSESDETYSVEMTTAFHQSFVLSGNLTVEVYARPANASVTDLQFVTREHFPWNHDFTYDVNLNDVKNHLGVASLADWVVRVTSILHSHFMGETRDGYVETRIVRSQLKFEFAGAKTAVFKPGMPFEGDVYLMYDDGQPLASDKLAGATLTLQPVVTSANGQRKMLPEIVVPAKDHDTQPNNLSNEFDDWMEQQMENIHLNAFRQTGVHHFLLSVPKDAETMRITATYKDAQGDRATAELEAVAFYSFDDMYVHVGTSTEYGQLGENAVLHLRSNFAFQVYSYVLVSKGLVIYGGTESHPHPTKLLTFSIPVSGEMAPSFKLIAMVVTPTGELLADSITIPVQSFNRYKVNLTMVETKDHSKETVQLVTRTRPGSFVGVSLLRIMNHIYQADNELTPSRVLGALYKLEPFTKSVHKVTWTDREGLKADRTEYFKGANPGADTKRTMDQAGLLVFTDATVAQYPETVHCDKTNGYDSCMAVGCFHKDQRCDGKSDCIDGSDEDDCPAMQDDKMAFRIYRRSRYHDFYDWLDGDWAWYDIPTTDDGIEFHDRGIAATDETWYINAFSFHPELGFSMLDEDVVYDGSPPFYFSVESPSAIRRGETLGVRLMAINNLNEEVMALIVLEASDEYKFVQTDEDGEVEHYRPQLVGGERHHMVAVRAQSMWEVYIPIAPQVEQGAIVIKIQTVSQIRRQTFNIELDVLPEGATVTRHTSLLLDLKNRAHILRFLDIPVEESPIIPYSKFRRYVFGSPRATLTFCGDVFGPVFPSRPISTDSLLSRSLRGTKANLFNLATTMWSLHYLRLTNQLGSDVLYSGLNAMNVQMAELLRLYNFDGSFSAQKTSDPSMWVTAWVIRVLGQSQFQDWENHYYVDQRLLASSVQWILKNQKRDGTFEEPEDYPFPLELPRAYGNSSSKIALTAHVLIGLKQCSESLEGSLKVKTATAKTRSVNYLERVVSHLTDPYDVAIVTYALTITNSPAKEAAFNEMHNLRRENEGMVYWSRDPVPSNQIVYENQRPFLQPRLPMHQDAVAVEATSYALLVYLARDGIGDLQERVVSWLNTMRMVDGGFVSIYDSIVAMEALTEYAYRARLRDITDMTIVVEASASKMGKTVRINSDTLAKVHRMDIPNVWGHVNVIGRGAGQAVLQLKVQYGIDWEELNDRPKRRFFDLHVDETYSHFRNKSHVTIEACVRWLALDIGQTSGPATLEVETPSGYGFVQSDANEMVVRNNYTFIRDVFIGRSKIMWMFDRVGQERLCIKFTVHRWFPVANLTLYREAVVYESHKPENFEMFIFNSTPLYVLDICEVCGSFQCPYCPYYSAAPPVTSKFAAFNVIVSLAVSVYFHRLRLTLHL</sequence>
<evidence type="ECO:0000259" key="5">
    <source>
        <dbReference type="SMART" id="SM01360"/>
    </source>
</evidence>
<evidence type="ECO:0000256" key="2">
    <source>
        <dbReference type="PROSITE-ProRule" id="PRU00124"/>
    </source>
</evidence>
<feature type="signal peptide" evidence="3">
    <location>
        <begin position="1"/>
        <end position="20"/>
    </location>
</feature>
<dbReference type="OrthoDB" id="6359008at2759"/>
<feature type="disulfide bond" evidence="2">
    <location>
        <begin position="737"/>
        <end position="755"/>
    </location>
</feature>
<keyword evidence="3" id="KW-0732">Signal</keyword>
<feature type="domain" description="Alpha-macroglobulin receptor-binding" evidence="6">
    <location>
        <begin position="1460"/>
        <end position="1551"/>
    </location>
</feature>
<keyword evidence="1 2" id="KW-1015">Disulfide bond</keyword>
<feature type="chain" id="PRO_5007422931" evidence="3">
    <location>
        <begin position="21"/>
        <end position="1610"/>
    </location>
</feature>
<dbReference type="InterPro" id="IPR036055">
    <property type="entry name" value="LDL_receptor-like_sf"/>
</dbReference>
<feature type="disulfide bond" evidence="2">
    <location>
        <begin position="749"/>
        <end position="764"/>
    </location>
</feature>
<dbReference type="PROSITE" id="PS50068">
    <property type="entry name" value="LDLRA_2"/>
    <property type="match status" value="1"/>
</dbReference>
<dbReference type="SUPFAM" id="SSF48239">
    <property type="entry name" value="Terpenoid cyclases/Protein prenyltransferases"/>
    <property type="match status" value="1"/>
</dbReference>
<dbReference type="Gene3D" id="1.50.10.20">
    <property type="match status" value="1"/>
</dbReference>
<evidence type="ECO:0000256" key="1">
    <source>
        <dbReference type="ARBA" id="ARBA00023157"/>
    </source>
</evidence>
<dbReference type="Gene3D" id="2.60.40.10">
    <property type="entry name" value="Immunoglobulins"/>
    <property type="match status" value="2"/>
</dbReference>
<feature type="domain" description="Alpha-2-macroglobulin bait region" evidence="4">
    <location>
        <begin position="513"/>
        <end position="644"/>
    </location>
</feature>
<dbReference type="InterPro" id="IPR050473">
    <property type="entry name" value="A2M/Complement_sys"/>
</dbReference>
<proteinExistence type="predicted"/>
<dbReference type="Gene3D" id="2.60.40.2950">
    <property type="match status" value="1"/>
</dbReference>
<dbReference type="Gene3D" id="2.60.40.690">
    <property type="entry name" value="Alpha-macroglobulin, receptor-binding domain"/>
    <property type="match status" value="1"/>
</dbReference>
<dbReference type="SMART" id="SM01361">
    <property type="entry name" value="A2M_recep"/>
    <property type="match status" value="1"/>
</dbReference>
<accession>A0A0P5N947</accession>
<dbReference type="Pfam" id="PF07703">
    <property type="entry name" value="A2M_BRD"/>
    <property type="match status" value="1"/>
</dbReference>
<dbReference type="InterPro" id="IPR009048">
    <property type="entry name" value="A-macroglobulin_rcpt-bd"/>
</dbReference>
<dbReference type="InterPro" id="IPR011626">
    <property type="entry name" value="Alpha-macroglobulin_TED"/>
</dbReference>
<dbReference type="InterPro" id="IPR008930">
    <property type="entry name" value="Terpenoid_cyclase/PrenylTrfase"/>
</dbReference>
<feature type="domain" description="Alpha-2-macroglobulin" evidence="5">
    <location>
        <begin position="792"/>
        <end position="883"/>
    </location>
</feature>
<dbReference type="Pfam" id="PF07678">
    <property type="entry name" value="TED_complement"/>
    <property type="match status" value="1"/>
</dbReference>
<dbReference type="Gene3D" id="4.10.400.10">
    <property type="entry name" value="Low-density Lipoprotein Receptor"/>
    <property type="match status" value="1"/>
</dbReference>
<dbReference type="GO" id="GO:0005615">
    <property type="term" value="C:extracellular space"/>
    <property type="evidence" value="ECO:0007669"/>
    <property type="project" value="InterPro"/>
</dbReference>
<dbReference type="InterPro" id="IPR001599">
    <property type="entry name" value="Macroglobln_a2"/>
</dbReference>
<dbReference type="PANTHER" id="PTHR11412:SF146">
    <property type="entry name" value="CD109 ANTIGEN"/>
    <property type="match status" value="1"/>
</dbReference>
<organism evidence="7">
    <name type="scientific">Daphnia magna</name>
    <dbReference type="NCBI Taxonomy" id="35525"/>
    <lineage>
        <taxon>Eukaryota</taxon>
        <taxon>Metazoa</taxon>
        <taxon>Ecdysozoa</taxon>
        <taxon>Arthropoda</taxon>
        <taxon>Crustacea</taxon>
        <taxon>Branchiopoda</taxon>
        <taxon>Diplostraca</taxon>
        <taxon>Cladocera</taxon>
        <taxon>Anomopoda</taxon>
        <taxon>Daphniidae</taxon>
        <taxon>Daphnia</taxon>
    </lineage>
</organism>
<evidence type="ECO:0000259" key="6">
    <source>
        <dbReference type="SMART" id="SM01361"/>
    </source>
</evidence>
<dbReference type="InterPro" id="IPR002890">
    <property type="entry name" value="MG2"/>
</dbReference>
<dbReference type="SMART" id="SM01359">
    <property type="entry name" value="A2M_N_2"/>
    <property type="match status" value="1"/>
</dbReference>
<dbReference type="SMART" id="SM01360">
    <property type="entry name" value="A2M"/>
    <property type="match status" value="1"/>
</dbReference>
<dbReference type="GO" id="GO:0004866">
    <property type="term" value="F:endopeptidase inhibitor activity"/>
    <property type="evidence" value="ECO:0007669"/>
    <property type="project" value="InterPro"/>
</dbReference>
<comment type="caution">
    <text evidence="2">Lacks conserved residue(s) required for the propagation of feature annotation.</text>
</comment>
<dbReference type="Gene3D" id="2.60.40.1930">
    <property type="match status" value="2"/>
</dbReference>
<evidence type="ECO:0000259" key="4">
    <source>
        <dbReference type="SMART" id="SM01359"/>
    </source>
</evidence>
<dbReference type="Pfam" id="PF00207">
    <property type="entry name" value="A2M"/>
    <property type="match status" value="1"/>
</dbReference>
<evidence type="ECO:0000256" key="3">
    <source>
        <dbReference type="SAM" id="SignalP"/>
    </source>
</evidence>
<dbReference type="EMBL" id="GDIQ01098424">
    <property type="protein sequence ID" value="JAL53302.1"/>
    <property type="molecule type" value="Transcribed_RNA"/>
</dbReference>
<reference evidence="7" key="1">
    <citation type="submission" date="2015-10" db="EMBL/GenBank/DDBJ databases">
        <title>EvidentialGene: Evidence-directed Construction of Complete mRNA Transcriptomes without Genomes.</title>
        <authorList>
            <person name="Gilbert D.G."/>
        </authorList>
    </citation>
    <scope>NUCLEOTIDE SEQUENCE</scope>
</reference>
<dbReference type="InterPro" id="IPR013783">
    <property type="entry name" value="Ig-like_fold"/>
</dbReference>
<protein>
    <submittedName>
        <fullName evidence="7">Macroglobulin complement-related protein</fullName>
    </submittedName>
</protein>
<dbReference type="InterPro" id="IPR011625">
    <property type="entry name" value="A2M_N_BRD"/>
</dbReference>
<dbReference type="Pfam" id="PF07677">
    <property type="entry name" value="A2M_recep"/>
    <property type="match status" value="1"/>
</dbReference>
<dbReference type="PANTHER" id="PTHR11412">
    <property type="entry name" value="MACROGLOBULIN / COMPLEMENT"/>
    <property type="match status" value="1"/>
</dbReference>
<dbReference type="EMBL" id="GDIQ01084327">
    <property type="protein sequence ID" value="JAN10410.1"/>
    <property type="molecule type" value="Transcribed_RNA"/>
</dbReference>
<dbReference type="SUPFAM" id="SSF49410">
    <property type="entry name" value="Alpha-macroglobulin receptor domain"/>
    <property type="match status" value="1"/>
</dbReference>